<feature type="signal peptide" evidence="5">
    <location>
        <begin position="1"/>
        <end position="21"/>
    </location>
</feature>
<gene>
    <name evidence="6" type="ORF">HNR30_001830</name>
</gene>
<keyword evidence="3" id="KW-0378">Hydrolase</keyword>
<dbReference type="Proteomes" id="UP000530928">
    <property type="component" value="Unassembled WGS sequence"/>
</dbReference>
<proteinExistence type="predicted"/>
<dbReference type="PROSITE" id="PS51470">
    <property type="entry name" value="FG_GAP"/>
    <property type="match status" value="4"/>
</dbReference>
<evidence type="ECO:0000256" key="2">
    <source>
        <dbReference type="ARBA" id="ARBA00022737"/>
    </source>
</evidence>
<dbReference type="SUPFAM" id="SSF69318">
    <property type="entry name" value="Integrin alpha N-terminal domain"/>
    <property type="match status" value="1"/>
</dbReference>
<evidence type="ECO:0000313" key="7">
    <source>
        <dbReference type="Proteomes" id="UP000530928"/>
    </source>
</evidence>
<dbReference type="InterPro" id="IPR013519">
    <property type="entry name" value="Int_alpha_beta-p"/>
</dbReference>
<evidence type="ECO:0000313" key="6">
    <source>
        <dbReference type="EMBL" id="MBA2890489.1"/>
    </source>
</evidence>
<dbReference type="PANTHER" id="PTHR23221:SF7">
    <property type="entry name" value="PHOSPHATIDYLINOSITOL-GLYCAN-SPECIFIC PHOSPHOLIPASE D"/>
    <property type="match status" value="1"/>
</dbReference>
<comment type="caution">
    <text evidence="6">The sequence shown here is derived from an EMBL/GenBank/DDBJ whole genome shotgun (WGS) entry which is preliminary data.</text>
</comment>
<reference evidence="6 7" key="1">
    <citation type="submission" date="2020-07" db="EMBL/GenBank/DDBJ databases">
        <title>Genomic Encyclopedia of Type Strains, Phase IV (KMG-IV): sequencing the most valuable type-strain genomes for metagenomic binning, comparative biology and taxonomic classification.</title>
        <authorList>
            <person name="Goeker M."/>
        </authorList>
    </citation>
    <scope>NUCLEOTIDE SEQUENCE [LARGE SCALE GENOMIC DNA]</scope>
    <source>
        <strain evidence="6 7">DSM 45533</strain>
    </source>
</reference>
<dbReference type="InterPro" id="IPR013517">
    <property type="entry name" value="FG-GAP"/>
</dbReference>
<dbReference type="GO" id="GO:0016787">
    <property type="term" value="F:hydrolase activity"/>
    <property type="evidence" value="ECO:0007669"/>
    <property type="project" value="UniProtKB-KW"/>
</dbReference>
<sequence>MSASVAALLAAAVLTSPVTDARACSGLPHDFDGDGRADLAVAAPYEEVSGRTRAGAVTVLYGSGRTDKLTQDSPGVTGEAETGDSFGSALAVGDFDGDRADELAIGAPTHGRGGAVFLYGTRGAKKLTQDTRWIGQAGRITDQWGAALTGGDFDGDGRAELVVGAPADSVVLDGQGSVTVIDVRARRASLLTQDSPGLKGEAEKWDSFGAALTSGDFNADGRADLAVGSPGEGLTANQRALDYGDGMVHVLYGTRRGLSSRRAEAWSQNALDGKPRYFDRFGSSLVAADFNGDGDDELAVGVPGESAVQVLAGTRSGGLTRRGNLLIKGSGRDFGASLSALRAGSRHRALSAASPVYALVVAAPGRGVVTIVPGARRPGAFPGLRPGQARRLSSGAGLYGFAFS</sequence>
<protein>
    <recommendedName>
        <fullName evidence="8">VCBS repeat-containing protein</fullName>
    </recommendedName>
</protein>
<dbReference type="GO" id="GO:0007155">
    <property type="term" value="P:cell adhesion"/>
    <property type="evidence" value="ECO:0007669"/>
    <property type="project" value="InterPro"/>
</dbReference>
<evidence type="ECO:0008006" key="8">
    <source>
        <dbReference type="Google" id="ProtNLM"/>
    </source>
</evidence>
<keyword evidence="1 5" id="KW-0732">Signal</keyword>
<dbReference type="GO" id="GO:0008305">
    <property type="term" value="C:integrin complex"/>
    <property type="evidence" value="ECO:0007669"/>
    <property type="project" value="InterPro"/>
</dbReference>
<keyword evidence="4" id="KW-0325">Glycoprotein</keyword>
<feature type="chain" id="PRO_5038888024" description="VCBS repeat-containing protein" evidence="5">
    <location>
        <begin position="22"/>
        <end position="404"/>
    </location>
</feature>
<evidence type="ECO:0000256" key="3">
    <source>
        <dbReference type="ARBA" id="ARBA00022801"/>
    </source>
</evidence>
<dbReference type="EMBL" id="JACDUR010000002">
    <property type="protein sequence ID" value="MBA2890489.1"/>
    <property type="molecule type" value="Genomic_DNA"/>
</dbReference>
<dbReference type="RefSeq" id="WP_220133385.1">
    <property type="nucleotide sequence ID" value="NZ_BAABAM010000006.1"/>
</dbReference>
<name>A0A7W0CGB8_9ACTN</name>
<dbReference type="PRINTS" id="PR01185">
    <property type="entry name" value="INTEGRINA"/>
</dbReference>
<dbReference type="Pfam" id="PF01839">
    <property type="entry name" value="FG-GAP"/>
    <property type="match status" value="5"/>
</dbReference>
<dbReference type="InterPro" id="IPR000413">
    <property type="entry name" value="Integrin_alpha"/>
</dbReference>
<dbReference type="PANTHER" id="PTHR23221">
    <property type="entry name" value="GLYCOSYLPHOSPHATIDYLINOSITOL PHOSPHOLIPASE D"/>
    <property type="match status" value="1"/>
</dbReference>
<dbReference type="AlphaFoldDB" id="A0A7W0CGB8"/>
<keyword evidence="7" id="KW-1185">Reference proteome</keyword>
<evidence type="ECO:0000256" key="5">
    <source>
        <dbReference type="SAM" id="SignalP"/>
    </source>
</evidence>
<dbReference type="SMART" id="SM00191">
    <property type="entry name" value="Int_alpha"/>
    <property type="match status" value="5"/>
</dbReference>
<accession>A0A7W0CGB8</accession>
<evidence type="ECO:0000256" key="4">
    <source>
        <dbReference type="ARBA" id="ARBA00023180"/>
    </source>
</evidence>
<evidence type="ECO:0000256" key="1">
    <source>
        <dbReference type="ARBA" id="ARBA00022729"/>
    </source>
</evidence>
<dbReference type="InterPro" id="IPR028994">
    <property type="entry name" value="Integrin_alpha_N"/>
</dbReference>
<keyword evidence="2" id="KW-0677">Repeat</keyword>
<dbReference type="Gene3D" id="2.130.10.130">
    <property type="entry name" value="Integrin alpha, N-terminal"/>
    <property type="match status" value="2"/>
</dbReference>
<organism evidence="6 7">
    <name type="scientific">Nonomuraea soli</name>
    <dbReference type="NCBI Taxonomy" id="1032476"/>
    <lineage>
        <taxon>Bacteria</taxon>
        <taxon>Bacillati</taxon>
        <taxon>Actinomycetota</taxon>
        <taxon>Actinomycetes</taxon>
        <taxon>Streptosporangiales</taxon>
        <taxon>Streptosporangiaceae</taxon>
        <taxon>Nonomuraea</taxon>
    </lineage>
</organism>